<name>A0A916A0K2_9GLOM</name>
<organism evidence="1 2">
    <name type="scientific">Rhizophagus irregularis</name>
    <dbReference type="NCBI Taxonomy" id="588596"/>
    <lineage>
        <taxon>Eukaryota</taxon>
        <taxon>Fungi</taxon>
        <taxon>Fungi incertae sedis</taxon>
        <taxon>Mucoromycota</taxon>
        <taxon>Glomeromycotina</taxon>
        <taxon>Glomeromycetes</taxon>
        <taxon>Glomerales</taxon>
        <taxon>Glomeraceae</taxon>
        <taxon>Rhizophagus</taxon>
    </lineage>
</organism>
<dbReference type="Proteomes" id="UP000684084">
    <property type="component" value="Unassembled WGS sequence"/>
</dbReference>
<dbReference type="VEuPathDB" id="FungiDB:RhiirFUN_025313"/>
<accession>A0A916A0K2</accession>
<evidence type="ECO:0000313" key="1">
    <source>
        <dbReference type="EMBL" id="CAB5394982.1"/>
    </source>
</evidence>
<comment type="caution">
    <text evidence="1">The sequence shown here is derived from an EMBL/GenBank/DDBJ whole genome shotgun (WGS) entry which is preliminary data.</text>
</comment>
<proteinExistence type="predicted"/>
<sequence>MSSTEIVKTIEDSNIIVDNIIDGDKTDNNIIDNNKTNVDDNDCIEMTLLSPEKVRKMLREFGFDNKEVEYIEEYPEISYECKKGRIPKWVSQKVQSVNPGRIIPGTGTPARSYPDYVSHFLYRGIRTSDTIPMFLLRIALVSSVNNEFGPGLYYTPNFNLAVEYAGKNGAIFVYDWSNLDGDFTIKTLIDREWEDTVKGWICIIDDDSKPGPPQFDEDIIQGPVSKNHGSIYNCSKPIQSQDLQVVTITTNENPEGIEYGENHLIIINDKLEKCLGESIRDAIDDVCEIIERWQKRVAKRYNQNFNCNYEEFHHLYFDLKAGVEVAHKEKWKPEDKNKGQRKEATKNALECIKIATKIRNNPELIFAFEKCVKDLDCLTIVSQCITIYRRDNPGIILQYIRK</sequence>
<evidence type="ECO:0000313" key="2">
    <source>
        <dbReference type="Proteomes" id="UP000684084"/>
    </source>
</evidence>
<reference evidence="1" key="1">
    <citation type="submission" date="2020-05" db="EMBL/GenBank/DDBJ databases">
        <authorList>
            <person name="Rincon C."/>
            <person name="Sanders R I."/>
            <person name="Robbins C."/>
            <person name="Chaturvedi A."/>
        </authorList>
    </citation>
    <scope>NUCLEOTIDE SEQUENCE</scope>
    <source>
        <strain evidence="1">CHB12</strain>
    </source>
</reference>
<dbReference type="OrthoDB" id="2378515at2759"/>
<dbReference type="EMBL" id="CAGKOT010000094">
    <property type="protein sequence ID" value="CAB5394982.1"/>
    <property type="molecule type" value="Genomic_DNA"/>
</dbReference>
<gene>
    <name evidence="1" type="ORF">CHRIB12_LOCUS23617</name>
</gene>
<protein>
    <submittedName>
        <fullName evidence="1">Uncharacterized protein</fullName>
    </submittedName>
</protein>
<dbReference type="AlphaFoldDB" id="A0A916A0K2"/>